<organism evidence="1 2">
    <name type="scientific">Candidatus Brocadia sinica JPN1</name>
    <dbReference type="NCBI Taxonomy" id="1197129"/>
    <lineage>
        <taxon>Bacteria</taxon>
        <taxon>Pseudomonadati</taxon>
        <taxon>Planctomycetota</taxon>
        <taxon>Candidatus Brocadiia</taxon>
        <taxon>Candidatus Brocadiales</taxon>
        <taxon>Candidatus Brocadiaceae</taxon>
        <taxon>Candidatus Brocadia</taxon>
    </lineage>
</organism>
<accession>A0ABQ0JYS7</accession>
<keyword evidence="2" id="KW-1185">Reference proteome</keyword>
<evidence type="ECO:0000313" key="2">
    <source>
        <dbReference type="Proteomes" id="UP000032309"/>
    </source>
</evidence>
<evidence type="ECO:0000313" key="1">
    <source>
        <dbReference type="EMBL" id="GAN33841.1"/>
    </source>
</evidence>
<gene>
    <name evidence="1" type="ORF">BROSI_A2375</name>
</gene>
<dbReference type="Proteomes" id="UP000032309">
    <property type="component" value="Unassembled WGS sequence"/>
</dbReference>
<proteinExistence type="predicted"/>
<dbReference type="EMBL" id="BAFN01000001">
    <property type="protein sequence ID" value="GAN33841.1"/>
    <property type="molecule type" value="Genomic_DNA"/>
</dbReference>
<reference evidence="2" key="1">
    <citation type="journal article" date="2015" name="Genome Announc.">
        <title>Draft Genome Sequence of an Anaerobic Ammonium-Oxidizing Bacterium, "Candidatus Brocadia sinica".</title>
        <authorList>
            <person name="Oshiki M."/>
            <person name="Shinyako-Hata K."/>
            <person name="Satoh H."/>
            <person name="Okabe S."/>
        </authorList>
    </citation>
    <scope>NUCLEOTIDE SEQUENCE [LARGE SCALE GENOMIC DNA]</scope>
    <source>
        <strain evidence="2">JPN1</strain>
    </source>
</reference>
<protein>
    <submittedName>
        <fullName evidence="1">Uncharacterized protein</fullName>
    </submittedName>
</protein>
<name>A0ABQ0JYS7_9BACT</name>
<sequence length="71" mass="8062">MKVSLLRRTSNFEFGSEVTECGDPLNEESFTIKTFQDNSFGLQNDVTIVVRKTNSIKQSGIMLYNIIPLFV</sequence>
<comment type="caution">
    <text evidence="1">The sequence shown here is derived from an EMBL/GenBank/DDBJ whole genome shotgun (WGS) entry which is preliminary data.</text>
</comment>